<keyword evidence="6" id="KW-1185">Reference proteome</keyword>
<dbReference type="InterPro" id="IPR046335">
    <property type="entry name" value="LacI/GalR-like_sensor"/>
</dbReference>
<dbReference type="PANTHER" id="PTHR30146">
    <property type="entry name" value="LACI-RELATED TRANSCRIPTIONAL REPRESSOR"/>
    <property type="match status" value="1"/>
</dbReference>
<accession>A0ABV4UC70</accession>
<dbReference type="SUPFAM" id="SSF53822">
    <property type="entry name" value="Periplasmic binding protein-like I"/>
    <property type="match status" value="1"/>
</dbReference>
<dbReference type="InterPro" id="IPR036390">
    <property type="entry name" value="WH_DNA-bd_sf"/>
</dbReference>
<dbReference type="Pfam" id="PF13377">
    <property type="entry name" value="Peripla_BP_3"/>
    <property type="match status" value="1"/>
</dbReference>
<evidence type="ECO:0000313" key="6">
    <source>
        <dbReference type="Proteomes" id="UP001575105"/>
    </source>
</evidence>
<evidence type="ECO:0000313" key="5">
    <source>
        <dbReference type="EMBL" id="MFA9480113.1"/>
    </source>
</evidence>
<gene>
    <name evidence="5" type="ORF">ACERK3_17720</name>
</gene>
<dbReference type="InterPro" id="IPR036388">
    <property type="entry name" value="WH-like_DNA-bd_sf"/>
</dbReference>
<dbReference type="Gene3D" id="1.10.10.10">
    <property type="entry name" value="Winged helix-like DNA-binding domain superfamily/Winged helix DNA-binding domain"/>
    <property type="match status" value="1"/>
</dbReference>
<keyword evidence="2 5" id="KW-0238">DNA-binding</keyword>
<dbReference type="Gene3D" id="3.40.50.2300">
    <property type="match status" value="2"/>
</dbReference>
<dbReference type="InterPro" id="IPR000524">
    <property type="entry name" value="Tscrpt_reg_HTH_GntR"/>
</dbReference>
<dbReference type="PANTHER" id="PTHR30146:SF120">
    <property type="entry name" value="ALANINE RACEMASE"/>
    <property type="match status" value="1"/>
</dbReference>
<dbReference type="InterPro" id="IPR028082">
    <property type="entry name" value="Peripla_BP_I"/>
</dbReference>
<name>A0ABV4UC70_9BACT</name>
<dbReference type="EMBL" id="JBGUBD010000015">
    <property type="protein sequence ID" value="MFA9480113.1"/>
    <property type="molecule type" value="Genomic_DNA"/>
</dbReference>
<organism evidence="5 6">
    <name type="scientific">Natronomicrosphaera hydrolytica</name>
    <dbReference type="NCBI Taxonomy" id="3242702"/>
    <lineage>
        <taxon>Bacteria</taxon>
        <taxon>Pseudomonadati</taxon>
        <taxon>Planctomycetota</taxon>
        <taxon>Phycisphaerae</taxon>
        <taxon>Phycisphaerales</taxon>
        <taxon>Phycisphaeraceae</taxon>
        <taxon>Natronomicrosphaera</taxon>
    </lineage>
</organism>
<protein>
    <submittedName>
        <fullName evidence="5">LacI family DNA-binding transcriptional regulator</fullName>
    </submittedName>
</protein>
<dbReference type="SUPFAM" id="SSF46785">
    <property type="entry name" value="Winged helix' DNA-binding domain"/>
    <property type="match status" value="1"/>
</dbReference>
<comment type="caution">
    <text evidence="5">The sequence shown here is derived from an EMBL/GenBank/DDBJ whole genome shotgun (WGS) entry which is preliminary data.</text>
</comment>
<keyword evidence="3" id="KW-0804">Transcription</keyword>
<dbReference type="SMART" id="SM00345">
    <property type="entry name" value="HTH_GNTR"/>
    <property type="match status" value="1"/>
</dbReference>
<evidence type="ECO:0000259" key="4">
    <source>
        <dbReference type="PROSITE" id="PS50949"/>
    </source>
</evidence>
<proteinExistence type="predicted"/>
<evidence type="ECO:0000256" key="1">
    <source>
        <dbReference type="ARBA" id="ARBA00023015"/>
    </source>
</evidence>
<dbReference type="CDD" id="cd07377">
    <property type="entry name" value="WHTH_GntR"/>
    <property type="match status" value="1"/>
</dbReference>
<reference evidence="5 6" key="1">
    <citation type="submission" date="2024-08" db="EMBL/GenBank/DDBJ databases">
        <title>Whole-genome sequencing of halo(alkali)philic microorganisms from hypersaline lakes.</title>
        <authorList>
            <person name="Sorokin D.Y."/>
            <person name="Merkel A.Y."/>
            <person name="Messina E."/>
            <person name="Yakimov M."/>
        </authorList>
    </citation>
    <scope>NUCLEOTIDE SEQUENCE [LARGE SCALE GENOMIC DNA]</scope>
    <source>
        <strain evidence="5 6">AB-hyl4</strain>
    </source>
</reference>
<dbReference type="CDD" id="cd06267">
    <property type="entry name" value="PBP1_LacI_sugar_binding-like"/>
    <property type="match status" value="1"/>
</dbReference>
<evidence type="ECO:0000256" key="3">
    <source>
        <dbReference type="ARBA" id="ARBA00023163"/>
    </source>
</evidence>
<dbReference type="RefSeq" id="WP_425347037.1">
    <property type="nucleotide sequence ID" value="NZ_JBGUBD010000015.1"/>
</dbReference>
<dbReference type="Pfam" id="PF00392">
    <property type="entry name" value="GntR"/>
    <property type="match status" value="1"/>
</dbReference>
<dbReference type="PROSITE" id="PS50949">
    <property type="entry name" value="HTH_GNTR"/>
    <property type="match status" value="1"/>
</dbReference>
<sequence length="403" mass="45042">MRSMSSNTSVTEMLCDHLVIDVLAKDAVHRQIASQAETLFRMNKIPPEARFPTHRQLAQALGTHPMTISRAYAELASRGLVRQERGRGTFANRFSGRLGHVAVLLPPWAELVPHPHIVYVHQEFLAGVHQTLQSTLLGVQTVGLKYPMSNEQLEENVARIAASFDVVMCMIPELRPLLQRLAEEGVKVITYYWQMNDDRFSEVRFRRREAMHDATLHLIRQGRRRIGFWGRDTNDPLAEVGFLGYLDALEEAGLTYDPTLTIRCKHFLDLPPWQQAAQEIVRAGRIGDAVVADVNHAGHAALKKLQAHGYRVPDDVAVVGFDDPFTAPSLQPPMTWTYLPRYEMGQAAAEIAKSLVLEQIEKPIRRDVVGKLVLGQSCGASQTADGIRGAAQQEISMMQAAFV</sequence>
<feature type="domain" description="HTH gntR-type" evidence="4">
    <location>
        <begin position="26"/>
        <end position="94"/>
    </location>
</feature>
<evidence type="ECO:0000256" key="2">
    <source>
        <dbReference type="ARBA" id="ARBA00023125"/>
    </source>
</evidence>
<keyword evidence="1" id="KW-0805">Transcription regulation</keyword>
<dbReference type="Proteomes" id="UP001575105">
    <property type="component" value="Unassembled WGS sequence"/>
</dbReference>
<dbReference type="GO" id="GO:0003677">
    <property type="term" value="F:DNA binding"/>
    <property type="evidence" value="ECO:0007669"/>
    <property type="project" value="UniProtKB-KW"/>
</dbReference>